<keyword evidence="1" id="KW-1133">Transmembrane helix</keyword>
<sequence length="125" mass="13785">MSSRPLLPAASEGASDALEEAKFRARMARVGPEAANRPPRGSRAPERGRRLRLGWKGWLVVDSLVVLLVVAGVVAWPPIQACRYQDQTVGFYAGDSVGKCIRRGIADRLDTADQRFKRLIRRSGQ</sequence>
<feature type="transmembrane region" description="Helical" evidence="1">
    <location>
        <begin position="57"/>
        <end position="76"/>
    </location>
</feature>
<organism evidence="2 3">
    <name type="scientific">Methylobacterium oryzae CBMB20</name>
    <dbReference type="NCBI Taxonomy" id="693986"/>
    <lineage>
        <taxon>Bacteria</taxon>
        <taxon>Pseudomonadati</taxon>
        <taxon>Pseudomonadota</taxon>
        <taxon>Alphaproteobacteria</taxon>
        <taxon>Hyphomicrobiales</taxon>
        <taxon>Methylobacteriaceae</taxon>
        <taxon>Methylobacterium</taxon>
    </lineage>
</organism>
<dbReference type="GeneID" id="96605902"/>
<accession>A0A089NY55</accession>
<gene>
    <name evidence="2" type="ORF">MOC_4567</name>
</gene>
<keyword evidence="1" id="KW-0472">Membrane</keyword>
<dbReference type="STRING" id="693986.MOC_4567"/>
<dbReference type="RefSeq" id="WP_043354364.1">
    <property type="nucleotide sequence ID" value="NZ_CP003811.1"/>
</dbReference>
<keyword evidence="3" id="KW-1185">Reference proteome</keyword>
<dbReference type="KEGG" id="mor:MOC_4567"/>
<evidence type="ECO:0000313" key="3">
    <source>
        <dbReference type="Proteomes" id="UP000029492"/>
    </source>
</evidence>
<evidence type="ECO:0000256" key="1">
    <source>
        <dbReference type="SAM" id="Phobius"/>
    </source>
</evidence>
<dbReference type="eggNOG" id="ENOG5031404">
    <property type="taxonomic scope" value="Bacteria"/>
</dbReference>
<dbReference type="AlphaFoldDB" id="A0A089NY55"/>
<dbReference type="Proteomes" id="UP000029492">
    <property type="component" value="Chromosome"/>
</dbReference>
<dbReference type="EMBL" id="CP003811">
    <property type="protein sequence ID" value="AIQ92322.1"/>
    <property type="molecule type" value="Genomic_DNA"/>
</dbReference>
<keyword evidence="1" id="KW-0812">Transmembrane</keyword>
<dbReference type="HOGENOM" id="CLU_1990052_0_0_5"/>
<evidence type="ECO:0000313" key="2">
    <source>
        <dbReference type="EMBL" id="AIQ92322.1"/>
    </source>
</evidence>
<name>A0A089NY55_9HYPH</name>
<reference evidence="2 3" key="1">
    <citation type="journal article" date="2014" name="PLoS ONE">
        <title>Genome Information of Methylobacterium oryzae, a Plant-Probiotic Methylotroph in the Phyllosphere.</title>
        <authorList>
            <person name="Kwak M.J."/>
            <person name="Jeong H."/>
            <person name="Madhaiyan M."/>
            <person name="Lee Y."/>
            <person name="Sa T.M."/>
            <person name="Oh T.K."/>
            <person name="Kim J.F."/>
        </authorList>
    </citation>
    <scope>NUCLEOTIDE SEQUENCE [LARGE SCALE GENOMIC DNA]</scope>
    <source>
        <strain evidence="2 3">CBMB20</strain>
    </source>
</reference>
<protein>
    <submittedName>
        <fullName evidence="2">Protein of unassigned function</fullName>
    </submittedName>
</protein>
<proteinExistence type="predicted"/>